<dbReference type="PANTHER" id="PTHR30461">
    <property type="entry name" value="DNA-INVERTASE FROM LAMBDOID PROPHAGE"/>
    <property type="match status" value="1"/>
</dbReference>
<evidence type="ECO:0000259" key="1">
    <source>
        <dbReference type="PROSITE" id="PS51736"/>
    </source>
</evidence>
<name>R6NBG3_9FIRM</name>
<gene>
    <name evidence="3" type="ORF">BN578_01543</name>
</gene>
<evidence type="ECO:0000313" key="3">
    <source>
        <dbReference type="EMBL" id="CDC03541.1"/>
    </source>
</evidence>
<reference evidence="3" key="1">
    <citation type="submission" date="2012-11" db="EMBL/GenBank/DDBJ databases">
        <title>Dependencies among metagenomic species, viruses, plasmids and units of genetic variation.</title>
        <authorList>
            <person name="Nielsen H.B."/>
            <person name="Almeida M."/>
            <person name="Juncker A.S."/>
            <person name="Rasmussen S."/>
            <person name="Li J."/>
            <person name="Sunagawa S."/>
            <person name="Plichta D."/>
            <person name="Gautier L."/>
            <person name="Le Chatelier E."/>
            <person name="Peletier E."/>
            <person name="Bonde I."/>
            <person name="Nielsen T."/>
            <person name="Manichanh C."/>
            <person name="Arumugam M."/>
            <person name="Batto J."/>
            <person name="Santos M.B.Q.D."/>
            <person name="Blom N."/>
            <person name="Borruel N."/>
            <person name="Burgdorf K.S."/>
            <person name="Boumezbeur F."/>
            <person name="Casellas F."/>
            <person name="Dore J."/>
            <person name="Guarner F."/>
            <person name="Hansen T."/>
            <person name="Hildebrand F."/>
            <person name="Kaas R.S."/>
            <person name="Kennedy S."/>
            <person name="Kristiansen K."/>
            <person name="Kultima J.R."/>
            <person name="Leonard P."/>
            <person name="Levenez F."/>
            <person name="Lund O."/>
            <person name="Moumen B."/>
            <person name="Le Paslier D."/>
            <person name="Pons N."/>
            <person name="Pedersen O."/>
            <person name="Prifti E."/>
            <person name="Qin J."/>
            <person name="Raes J."/>
            <person name="Tap J."/>
            <person name="Tims S."/>
            <person name="Ussery D.W."/>
            <person name="Yamada T."/>
            <person name="MetaHit consortium"/>
            <person name="Renault P."/>
            <person name="Sicheritz-Ponten T."/>
            <person name="Bork P."/>
            <person name="Wang J."/>
            <person name="Brunak S."/>
            <person name="Ehrlich S.D."/>
        </authorList>
    </citation>
    <scope>NUCLEOTIDE SEQUENCE [LARGE SCALE GENOMIC DNA]</scope>
</reference>
<dbReference type="InterPro" id="IPR025827">
    <property type="entry name" value="Zn_ribbon_recom_dom"/>
</dbReference>
<dbReference type="SUPFAM" id="SSF53041">
    <property type="entry name" value="Resolvase-like"/>
    <property type="match status" value="1"/>
</dbReference>
<dbReference type="Proteomes" id="UP000018168">
    <property type="component" value="Unassembled WGS sequence"/>
</dbReference>
<evidence type="ECO:0008006" key="5">
    <source>
        <dbReference type="Google" id="ProtNLM"/>
    </source>
</evidence>
<dbReference type="GO" id="GO:0003677">
    <property type="term" value="F:DNA binding"/>
    <property type="evidence" value="ECO:0007669"/>
    <property type="project" value="InterPro"/>
</dbReference>
<accession>R6NBG3</accession>
<protein>
    <recommendedName>
        <fullName evidence="5">Resolvase N-terminal domain protein</fullName>
    </recommendedName>
</protein>
<dbReference type="PROSITE" id="PS51737">
    <property type="entry name" value="RECOMBINASE_DNA_BIND"/>
    <property type="match status" value="1"/>
</dbReference>
<dbReference type="GO" id="GO:0000150">
    <property type="term" value="F:DNA strand exchange activity"/>
    <property type="evidence" value="ECO:0007669"/>
    <property type="project" value="InterPro"/>
</dbReference>
<dbReference type="Pfam" id="PF13408">
    <property type="entry name" value="Zn_ribbon_recom"/>
    <property type="match status" value="1"/>
</dbReference>
<comment type="caution">
    <text evidence="3">The sequence shown here is derived from an EMBL/GenBank/DDBJ whole genome shotgun (WGS) entry which is preliminary data.</text>
</comment>
<dbReference type="CDD" id="cd00338">
    <property type="entry name" value="Ser_Recombinase"/>
    <property type="match status" value="1"/>
</dbReference>
<dbReference type="Gene3D" id="3.90.1750.20">
    <property type="entry name" value="Putative Large Serine Recombinase, Chain B, Domain 2"/>
    <property type="match status" value="1"/>
</dbReference>
<dbReference type="InterPro" id="IPR038109">
    <property type="entry name" value="DNA_bind_recomb_sf"/>
</dbReference>
<dbReference type="Gene3D" id="3.40.50.1390">
    <property type="entry name" value="Resolvase, N-terminal catalytic domain"/>
    <property type="match status" value="1"/>
</dbReference>
<dbReference type="EMBL" id="CBEP010000009">
    <property type="protein sequence ID" value="CDC03541.1"/>
    <property type="molecule type" value="Genomic_DNA"/>
</dbReference>
<dbReference type="InterPro" id="IPR011109">
    <property type="entry name" value="DNA_bind_recombinase_dom"/>
</dbReference>
<dbReference type="InterPro" id="IPR050639">
    <property type="entry name" value="SSR_resolvase"/>
</dbReference>
<dbReference type="AlphaFoldDB" id="R6NBG3"/>
<dbReference type="PANTHER" id="PTHR30461:SF23">
    <property type="entry name" value="DNA RECOMBINASE-RELATED"/>
    <property type="match status" value="1"/>
</dbReference>
<organism evidence="3 4">
    <name type="scientific">[Clostridium] leptum CAG:27</name>
    <dbReference type="NCBI Taxonomy" id="1263068"/>
    <lineage>
        <taxon>Bacteria</taxon>
        <taxon>Bacillati</taxon>
        <taxon>Bacillota</taxon>
        <taxon>Clostridia</taxon>
        <taxon>Eubacteriales</taxon>
        <taxon>Oscillospiraceae</taxon>
        <taxon>Oscillospiraceae incertae sedis</taxon>
    </lineage>
</organism>
<dbReference type="Pfam" id="PF07508">
    <property type="entry name" value="Recombinase"/>
    <property type="match status" value="1"/>
</dbReference>
<feature type="domain" description="Resolvase/invertase-type recombinase catalytic" evidence="1">
    <location>
        <begin position="2"/>
        <end position="146"/>
    </location>
</feature>
<evidence type="ECO:0000259" key="2">
    <source>
        <dbReference type="PROSITE" id="PS51737"/>
    </source>
</evidence>
<dbReference type="InterPro" id="IPR036162">
    <property type="entry name" value="Resolvase-like_N_sf"/>
</dbReference>
<proteinExistence type="predicted"/>
<dbReference type="InterPro" id="IPR006119">
    <property type="entry name" value="Resolv_N"/>
</dbReference>
<dbReference type="PROSITE" id="PS51736">
    <property type="entry name" value="RECOMBINASES_3"/>
    <property type="match status" value="1"/>
</dbReference>
<dbReference type="Pfam" id="PF00239">
    <property type="entry name" value="Resolvase"/>
    <property type="match status" value="1"/>
</dbReference>
<dbReference type="SMART" id="SM00857">
    <property type="entry name" value="Resolvase"/>
    <property type="match status" value="1"/>
</dbReference>
<evidence type="ECO:0000313" key="4">
    <source>
        <dbReference type="Proteomes" id="UP000018168"/>
    </source>
</evidence>
<feature type="domain" description="Recombinase" evidence="2">
    <location>
        <begin position="154"/>
        <end position="259"/>
    </location>
</feature>
<sequence length="488" mass="56179">MKAVIYARYSSDNQREESIEGQLRECKEYAEKNGIMILRSYIDRALSAKTDNRPEFQNMVQDSAKGLFDTVLVWKLDRFARNRYDSAHYKAVLRRNGVKVVSATENISDGPEGIILESMLEGMAEYYSAELAQKINRGLTENALKGKNNGGGIPLGYQLTDDQHLRIDPLTAPVVREIYQRYAEGETVRSIITSLNERHILTQKQRPFRLNSLHSVLCNRKYIGEYKYKDIVIPDGVPSIIPKELFERVQMRVEKNKRTPARTKAEEEYLLTTKLFCGHCGRMMIGESGKSHTGVIYRYYKCGAAKRKLGCHKKAVKKDWIERIAVQYTIQRVFQNELIAQIADKLVELQNTEDNTLPLLRKQLADTNRGIENMLNAIQQGILTSSTKERLEELEKLQEELRVGILQAELERPKYSREDIVKWISRFKYGDPNNKEYQRQIIDIFLNSIYVFDDRLVFTYNYKNGTQTVTLADVSAAFGSDLKSCTPP</sequence>